<evidence type="ECO:0000313" key="2">
    <source>
        <dbReference type="EMBL" id="TFY97284.1"/>
    </source>
</evidence>
<keyword evidence="2" id="KW-0808">Transferase</keyword>
<gene>
    <name evidence="2" type="ORF">EZ242_17290</name>
</gene>
<accession>A0A4Z0BGM1</accession>
<reference evidence="2 3" key="1">
    <citation type="submission" date="2019-03" db="EMBL/GenBank/DDBJ databases">
        <title>Ramlibacter rhizophilus CCTCC AB2015357, whole genome shotgun sequence.</title>
        <authorList>
            <person name="Zhang X."/>
            <person name="Feng G."/>
            <person name="Zhu H."/>
        </authorList>
    </citation>
    <scope>NUCLEOTIDE SEQUENCE [LARGE SCALE GENOMIC DNA]</scope>
    <source>
        <strain evidence="2 3">CCTCC AB2015357</strain>
    </source>
</reference>
<evidence type="ECO:0000313" key="3">
    <source>
        <dbReference type="Proteomes" id="UP000297564"/>
    </source>
</evidence>
<dbReference type="SUPFAM" id="SSF55729">
    <property type="entry name" value="Acyl-CoA N-acyltransferases (Nat)"/>
    <property type="match status" value="1"/>
</dbReference>
<dbReference type="AlphaFoldDB" id="A0A4Z0BGM1"/>
<protein>
    <submittedName>
        <fullName evidence="2">GNAT family N-acetyltransferase</fullName>
    </submittedName>
</protein>
<comment type="caution">
    <text evidence="2">The sequence shown here is derived from an EMBL/GenBank/DDBJ whole genome shotgun (WGS) entry which is preliminary data.</text>
</comment>
<dbReference type="GO" id="GO:0016740">
    <property type="term" value="F:transferase activity"/>
    <property type="evidence" value="ECO:0007669"/>
    <property type="project" value="UniProtKB-KW"/>
</dbReference>
<dbReference type="Pfam" id="PF13480">
    <property type="entry name" value="Acetyltransf_6"/>
    <property type="match status" value="1"/>
</dbReference>
<dbReference type="Gene3D" id="3.40.630.30">
    <property type="match status" value="1"/>
</dbReference>
<name>A0A4Z0BGM1_9BURK</name>
<keyword evidence="3" id="KW-1185">Reference proteome</keyword>
<evidence type="ECO:0000259" key="1">
    <source>
        <dbReference type="Pfam" id="PF13480"/>
    </source>
</evidence>
<feature type="domain" description="BioF2-like acetyltransferase" evidence="1">
    <location>
        <begin position="154"/>
        <end position="294"/>
    </location>
</feature>
<dbReference type="EMBL" id="SMLL01000007">
    <property type="protein sequence ID" value="TFY97284.1"/>
    <property type="molecule type" value="Genomic_DNA"/>
</dbReference>
<dbReference type="RefSeq" id="WP_135286451.1">
    <property type="nucleotide sequence ID" value="NZ_SMLL01000007.1"/>
</dbReference>
<proteinExistence type="predicted"/>
<dbReference type="OrthoDB" id="4700839at2"/>
<dbReference type="InterPro" id="IPR016181">
    <property type="entry name" value="Acyl_CoA_acyltransferase"/>
</dbReference>
<sequence length="350" mass="38704">MKLSLMGALEMDAGTLAHWRALQQSNPALASPYFSPEFTQQVACTRDDVRVAVLEDARGVVGYFPHQRRGGRGQPVGGGLSDHHGLICAPGQPIDWAALLKACGLAFWAFDHLPLSQAPQRSTRRAESPGLDLSRGFAAWKQARVAAGGRRIAELDRKARKMARELGPLRFEANSQDRRVFETVLRLKSEQCRRTGVPDFFSQAWTRELAERLWHCQAPGFGGRLSALFAGDQLVGAHLGMRSEAVWHWWFPVYAHEHARHSPGAQLLMAVAHAAAEEGHRLLDLGKGDDAYKHSFADCASPLAEGWVFRPGPLAAMEAARGGLRQWLRQSPWLAPIKPLVRRARRLVTG</sequence>
<dbReference type="InterPro" id="IPR038740">
    <property type="entry name" value="BioF2-like_GNAT_dom"/>
</dbReference>
<dbReference type="Proteomes" id="UP000297564">
    <property type="component" value="Unassembled WGS sequence"/>
</dbReference>
<organism evidence="2 3">
    <name type="scientific">Ramlibacter rhizophilus</name>
    <dbReference type="NCBI Taxonomy" id="1781167"/>
    <lineage>
        <taxon>Bacteria</taxon>
        <taxon>Pseudomonadati</taxon>
        <taxon>Pseudomonadota</taxon>
        <taxon>Betaproteobacteria</taxon>
        <taxon>Burkholderiales</taxon>
        <taxon>Comamonadaceae</taxon>
        <taxon>Ramlibacter</taxon>
    </lineage>
</organism>